<dbReference type="Proteomes" id="UP000233524">
    <property type="component" value="Unassembled WGS sequence"/>
</dbReference>
<keyword evidence="3" id="KW-1185">Reference proteome</keyword>
<name>A0A2N3N559_9PEZI</name>
<sequence length="266" mass="29547">MSETAARDWTIVLVLTALCLSIVVLSQILTTYASAYLAAPNEITVFLDTVDFSITENESYDRDIGKLQVLEDKVRLGRLLREIQRGGDDLREEVSRLLMGEDSQTLRTSARLLWASKKKLLEDRVRRLDQLRMRFLVLYMGIITTTAAKTTASPPRDLEKSMILHGADANGSPRPMLAKALTESIAKRPPLRRLTTQAIGHNNDSAGPHKQGWFGVVQELQRSPKMHQRHASIETAMSRTPSASSISPSTVRLQRIAPTSDSPSAT</sequence>
<dbReference type="AlphaFoldDB" id="A0A2N3N559"/>
<evidence type="ECO:0000313" key="3">
    <source>
        <dbReference type="Proteomes" id="UP000233524"/>
    </source>
</evidence>
<feature type="region of interest" description="Disordered" evidence="1">
    <location>
        <begin position="235"/>
        <end position="266"/>
    </location>
</feature>
<organism evidence="2 3">
    <name type="scientific">Lomentospora prolificans</name>
    <dbReference type="NCBI Taxonomy" id="41688"/>
    <lineage>
        <taxon>Eukaryota</taxon>
        <taxon>Fungi</taxon>
        <taxon>Dikarya</taxon>
        <taxon>Ascomycota</taxon>
        <taxon>Pezizomycotina</taxon>
        <taxon>Sordariomycetes</taxon>
        <taxon>Hypocreomycetidae</taxon>
        <taxon>Microascales</taxon>
        <taxon>Microascaceae</taxon>
        <taxon>Lomentospora</taxon>
    </lineage>
</organism>
<dbReference type="OrthoDB" id="3757673at2759"/>
<feature type="compositionally biased region" description="Low complexity" evidence="1">
    <location>
        <begin position="238"/>
        <end position="250"/>
    </location>
</feature>
<dbReference type="VEuPathDB" id="FungiDB:jhhlp_006172"/>
<evidence type="ECO:0000256" key="1">
    <source>
        <dbReference type="SAM" id="MobiDB-lite"/>
    </source>
</evidence>
<accession>A0A2N3N559</accession>
<dbReference type="EMBL" id="NLAX01000701">
    <property type="protein sequence ID" value="PKS07568.1"/>
    <property type="molecule type" value="Genomic_DNA"/>
</dbReference>
<dbReference type="STRING" id="41688.A0A2N3N559"/>
<comment type="caution">
    <text evidence="2">The sequence shown here is derived from an EMBL/GenBank/DDBJ whole genome shotgun (WGS) entry which is preliminary data.</text>
</comment>
<evidence type="ECO:0000313" key="2">
    <source>
        <dbReference type="EMBL" id="PKS07568.1"/>
    </source>
</evidence>
<protein>
    <submittedName>
        <fullName evidence="2">Uncharacterized protein</fullName>
    </submittedName>
</protein>
<reference evidence="2 3" key="1">
    <citation type="journal article" date="2017" name="G3 (Bethesda)">
        <title>First Draft Genome Sequence of the Pathogenic Fungus Lomentospora prolificans (Formerly Scedosporium prolificans).</title>
        <authorList>
            <person name="Luo R."/>
            <person name="Zimin A."/>
            <person name="Workman R."/>
            <person name="Fan Y."/>
            <person name="Pertea G."/>
            <person name="Grossman N."/>
            <person name="Wear M.P."/>
            <person name="Jia B."/>
            <person name="Miller H."/>
            <person name="Casadevall A."/>
            <person name="Timp W."/>
            <person name="Zhang S.X."/>
            <person name="Salzberg S.L."/>
        </authorList>
    </citation>
    <scope>NUCLEOTIDE SEQUENCE [LARGE SCALE GENOMIC DNA]</scope>
    <source>
        <strain evidence="2 3">JHH-5317</strain>
    </source>
</reference>
<proteinExistence type="predicted"/>
<dbReference type="InParanoid" id="A0A2N3N559"/>
<feature type="compositionally biased region" description="Polar residues" evidence="1">
    <location>
        <begin position="257"/>
        <end position="266"/>
    </location>
</feature>
<gene>
    <name evidence="2" type="ORF">jhhlp_006172</name>
</gene>